<dbReference type="SUPFAM" id="SSF52777">
    <property type="entry name" value="CoA-dependent acyltransferases"/>
    <property type="match status" value="4"/>
</dbReference>
<evidence type="ECO:0000256" key="8">
    <source>
        <dbReference type="ARBA" id="ARBA00033440"/>
    </source>
</evidence>
<evidence type="ECO:0000313" key="12">
    <source>
        <dbReference type="Proteomes" id="UP000187486"/>
    </source>
</evidence>
<feature type="domain" description="Carrier" evidence="10">
    <location>
        <begin position="2586"/>
        <end position="2661"/>
    </location>
</feature>
<dbReference type="InterPro" id="IPR006162">
    <property type="entry name" value="Ppantetheine_attach_site"/>
</dbReference>
<dbReference type="GO" id="GO:0016874">
    <property type="term" value="F:ligase activity"/>
    <property type="evidence" value="ECO:0007669"/>
    <property type="project" value="UniProtKB-KW"/>
</dbReference>
<dbReference type="Pfam" id="PF00550">
    <property type="entry name" value="PP-binding"/>
    <property type="match status" value="2"/>
</dbReference>
<dbReference type="GO" id="GO:0043041">
    <property type="term" value="P:amino acid activation for nonribosomal peptide biosynthetic process"/>
    <property type="evidence" value="ECO:0007669"/>
    <property type="project" value="TreeGrafter"/>
</dbReference>
<dbReference type="FunFam" id="3.30.559.30:FF:000006">
    <property type="entry name" value="Yersiniabactin polyketide/non-ribosomal peptide synthetase"/>
    <property type="match status" value="1"/>
</dbReference>
<dbReference type="Pfam" id="PF13193">
    <property type="entry name" value="AMP-binding_C"/>
    <property type="match status" value="1"/>
</dbReference>
<dbReference type="Pfam" id="PF00668">
    <property type="entry name" value="Condensation"/>
    <property type="match status" value="2"/>
</dbReference>
<comment type="similarity">
    <text evidence="3">Belongs to the ATP-dependent AMP-binding enzyme family. MbtB subfamily.</text>
</comment>
<dbReference type="Gene3D" id="1.10.1200.10">
    <property type="entry name" value="ACP-like"/>
    <property type="match status" value="2"/>
</dbReference>
<feature type="compositionally biased region" description="Basic and acidic residues" evidence="9">
    <location>
        <begin position="18"/>
        <end position="28"/>
    </location>
</feature>
<evidence type="ECO:0000256" key="9">
    <source>
        <dbReference type="SAM" id="MobiDB-lite"/>
    </source>
</evidence>
<reference evidence="11 12" key="1">
    <citation type="submission" date="2016-01" db="EMBL/GenBank/DDBJ databases">
        <title>Amycolatopsis coloradensis genome sequencing and assembly.</title>
        <authorList>
            <person name="Mayilraj S."/>
        </authorList>
    </citation>
    <scope>NUCLEOTIDE SEQUENCE [LARGE SCALE GENOMIC DNA]</scope>
    <source>
        <strain evidence="11 12">DSM 44225</strain>
    </source>
</reference>
<dbReference type="PANTHER" id="PTHR45527">
    <property type="entry name" value="NONRIBOSOMAL PEPTIDE SYNTHETASE"/>
    <property type="match status" value="1"/>
</dbReference>
<evidence type="ECO:0000256" key="3">
    <source>
        <dbReference type="ARBA" id="ARBA00007380"/>
    </source>
</evidence>
<dbReference type="PROSITE" id="PS00455">
    <property type="entry name" value="AMP_BINDING"/>
    <property type="match status" value="2"/>
</dbReference>
<dbReference type="CDD" id="cd02142">
    <property type="entry name" value="McbC_SagB-like_oxidoreductase"/>
    <property type="match status" value="1"/>
</dbReference>
<dbReference type="SMART" id="SM00823">
    <property type="entry name" value="PKS_PP"/>
    <property type="match status" value="2"/>
</dbReference>
<dbReference type="InterPro" id="IPR020806">
    <property type="entry name" value="PKS_PP-bd"/>
</dbReference>
<dbReference type="FunFam" id="3.40.50.980:FF:000001">
    <property type="entry name" value="Non-ribosomal peptide synthetase"/>
    <property type="match status" value="1"/>
</dbReference>
<dbReference type="RefSeq" id="WP_076167094.1">
    <property type="nucleotide sequence ID" value="NZ_JBEZVB010000027.1"/>
</dbReference>
<comment type="caution">
    <text evidence="11">The sequence shown here is derived from an EMBL/GenBank/DDBJ whole genome shotgun (WGS) entry which is preliminary data.</text>
</comment>
<name>A0A1R0KH69_9PSEU</name>
<keyword evidence="12" id="KW-1185">Reference proteome</keyword>
<dbReference type="Gene3D" id="3.30.300.30">
    <property type="match status" value="2"/>
</dbReference>
<evidence type="ECO:0000256" key="2">
    <source>
        <dbReference type="ARBA" id="ARBA00005102"/>
    </source>
</evidence>
<dbReference type="InterPro" id="IPR011251">
    <property type="entry name" value="Luciferase-like_dom"/>
</dbReference>
<dbReference type="OrthoDB" id="2378856at2"/>
<dbReference type="SUPFAM" id="SSF55469">
    <property type="entry name" value="FMN-dependent nitroreductase-like"/>
    <property type="match status" value="1"/>
</dbReference>
<dbReference type="Proteomes" id="UP000187486">
    <property type="component" value="Unassembled WGS sequence"/>
</dbReference>
<dbReference type="InterPro" id="IPR029479">
    <property type="entry name" value="Nitroreductase"/>
</dbReference>
<dbReference type="CDD" id="cd05930">
    <property type="entry name" value="A_NRPS"/>
    <property type="match status" value="1"/>
</dbReference>
<dbReference type="GO" id="GO:0072330">
    <property type="term" value="P:monocarboxylic acid biosynthetic process"/>
    <property type="evidence" value="ECO:0007669"/>
    <property type="project" value="UniProtKB-ARBA"/>
</dbReference>
<dbReference type="InterPro" id="IPR000873">
    <property type="entry name" value="AMP-dep_synth/lig_dom"/>
</dbReference>
<dbReference type="SUPFAM" id="SSF51679">
    <property type="entry name" value="Bacterial luciferase-like"/>
    <property type="match status" value="1"/>
</dbReference>
<dbReference type="NCBIfam" id="TIGR01733">
    <property type="entry name" value="AA-adenyl-dom"/>
    <property type="match status" value="1"/>
</dbReference>
<evidence type="ECO:0000259" key="10">
    <source>
        <dbReference type="PROSITE" id="PS50075"/>
    </source>
</evidence>
<dbReference type="Gene3D" id="3.20.20.30">
    <property type="entry name" value="Luciferase-like domain"/>
    <property type="match status" value="1"/>
</dbReference>
<dbReference type="CDD" id="cd19531">
    <property type="entry name" value="LCL_NRPS-like"/>
    <property type="match status" value="1"/>
</dbReference>
<dbReference type="InterPro" id="IPR010071">
    <property type="entry name" value="AA_adenyl_dom"/>
</dbReference>
<dbReference type="InterPro" id="IPR036736">
    <property type="entry name" value="ACP-like_sf"/>
</dbReference>
<organism evidence="11 12">
    <name type="scientific">Amycolatopsis coloradensis</name>
    <dbReference type="NCBI Taxonomy" id="76021"/>
    <lineage>
        <taxon>Bacteria</taxon>
        <taxon>Bacillati</taxon>
        <taxon>Actinomycetota</taxon>
        <taxon>Actinomycetes</taxon>
        <taxon>Pseudonocardiales</taxon>
        <taxon>Pseudonocardiaceae</taxon>
        <taxon>Amycolatopsis</taxon>
    </lineage>
</organism>
<dbReference type="FunFam" id="3.40.50.12780:FF:000012">
    <property type="entry name" value="Non-ribosomal peptide synthetase"/>
    <property type="match status" value="1"/>
</dbReference>
<dbReference type="Gene3D" id="3.30.559.10">
    <property type="entry name" value="Chloramphenicol acetyltransferase-like domain"/>
    <property type="match status" value="2"/>
</dbReference>
<dbReference type="GO" id="GO:0008610">
    <property type="term" value="P:lipid biosynthetic process"/>
    <property type="evidence" value="ECO:0007669"/>
    <property type="project" value="UniProtKB-ARBA"/>
</dbReference>
<dbReference type="FunFam" id="1.10.1200.10:FF:000016">
    <property type="entry name" value="Non-ribosomal peptide synthase"/>
    <property type="match status" value="1"/>
</dbReference>
<dbReference type="InterPro" id="IPR001242">
    <property type="entry name" value="Condensation_dom"/>
</dbReference>
<accession>A0A1R0KH69</accession>
<dbReference type="PROSITE" id="PS00012">
    <property type="entry name" value="PHOSPHOPANTETHEINE"/>
    <property type="match status" value="1"/>
</dbReference>
<dbReference type="Gene3D" id="3.40.109.10">
    <property type="entry name" value="NADH Oxidase"/>
    <property type="match status" value="1"/>
</dbReference>
<sequence length="2690" mass="289911">MSGPRRDRLSRLTPAQREQYERRLRGRETAGAPTIRRDGDVPPPLSFGQERLWFVDQLRPGSAAANEYAGLWLRGELDVPALEAALRGVIDRHEALRTTVSVVDGVPVQRIAARSAFELRVLDEPAAPDERLRELAGREASLPFDLERGPLFRALLVRGGATRALLVVTNHHLVGDGWSRRVLIGELAAGYDGTPIAAPPVQYADWAAWQRRTVTEEAIAPALAYWRDRLDGAPPVLELAADRPRPAQPGERGGRVHFRLGAELAEQVTALARAHRATSFMVLLAAWQAVLMRHSGQQDVVVGSPVAGRNLPEVEGVVGMFVNSLVLRTDLSGDPDFAELMARTRETVLGALGHDTVPFERLVRELRPERGADHHPLFQVQFGYRPDDSAAIELPGVSVEQAELDNGTARFDLDLDLTGDSAGVRGVCGFSRDLFDEPTVRRLCDVFAVVLGRVVAEPDASLSWHLRPTDAEQARLDEWNDTAVPVTPADGAVEALRGQCAATPDAVAVDGITYAELGRRVERLAAGLRGAGAGPGTRIGLCLGRGADLVVAMFAVLRSGAAYVPLDPEYPASRLAYIATDAGLEFVVVDRFSRDRAPEDVPLFDLDDVPSAEPLPSSPADPDAPAYVIYTSGSTGAPKGVVVTHANLANFLVAMDREIGTPEAADWLAVTSPSFDISVLELLWTLSRGHRVTLDAGREGPEFSLFYFSGTQSTPGSQQYRLLLDGAKFADEHGFSAVWLPERHFHAFGGSFPAPSVLGAAVASVTERLEIRAGSVVLPLNHPVRVAEEWSVVDNLSDGRVGVSFASGWQTDDFVLDKDSYERRHEVLLTRIEQVRALWRGEPQKFEGPRGRQVEVAMLPRPVRSELPVWLTSSGNIETCRTAGRIGARLLTHLLGQSVEELATKIVAYREAWRAEGHAGEPHVTLMLHTFVGEDAERTRATAWQPFRDYLRSSLGLIENLGRALGMDVRSADFTDDDLEALLDHACARYLDDGALIGGIDQCRALVDRLGAVGVDEIACLIDFGVETDEVLAHLPVLDRLRRSGGSGPRPLTRTIRENGITHLQCTPSRARALLDEPDADALAGLRQWLLGGEALDLDLVRRIAARTDAVVRNMYGPTETTVWSSCDVVDARAPRVSIGRPIANTRLHVLDPHGRSVPVGVPGELHIAGDGVAAGYLNRPELDAERFPADPFAPGRMYRTGDIVRRSPDGRLDYLGRADHQVKLRGFRVEPGEVEAALAALPGIRRAAVAAHGLGTQAAALTAYVVGEPVGDVRAALAAVLPAHLVPSRVVRLDALPSTPNGKLDRNALPAAGGARPELDNAYVAPAAGTETVLAAIWSELLGVDRVGTHDDFFALGGHSLLATQLVARVRRELGADLALRTLFDSPTISALARELTVDGPAVPARPGPVADSAGRHVPFPLTDVQRAYWIGRSGGDVSCHQYLEIELPGMDVDRLESAWHGLVRRHDMLRAIVTPDGEQVVLPAVPDYRIERAELSGPDGAERLAEVRERMSHQVLPSDRWPLFELRASLLAEGRTRLHLSVDTLIADGESLRVLLRELVAVYRGDLDPVPLGLTFRDYLLAQRVDDESRDRALAYWRDRLDTLPAAPELPVRREVAGPTRFVRRAAELDAATWTTLKARAARLRVTPSALLLTAYAQVLGTWSVRDRFTLNLTLFNRHGDHRDLPSLVGDFTMLSLFEVDGATTGDFGTRAQRAQRRLWDDLDHRAVTGVQVSRELARHRGGMAEATLPVVFTSELGIGDAGETGLLTELGGTVVHTITQTPQVWLDHQVGEIAGALALTWDAVDALFPPGVLDDMFAAYLALLGGLATEEAAWTDERRSLLPAAQPACYAELNATAGPIPEGLLHQPFLAQAALRPDRQAVITPTGGLTYAELDRVSAAVAHQVLATGAEVVGVLLERGWRQVAAVLGVLRAGAAYLPLDIGLPPARIELIVRRAGATAVIVSERDVAVGNVSRITCPATVPDAVDPVPESSAEPGDLAYIIYTSGSTGEPKGVLIDHRGALNTVVDINERFGIRPDDRIFGSSALSFDLSVYDVFGTLAAGATLVLPGPGQQRDPAAWAAAVREHRVTVWNSVPALMELLLAHGSRVESLRLVLLSGDWIPVGLPGQIRAHAGEVEIVGLGGATEASIWSVLHPIGEVDSSWTSIPYGRPMRNQSMHVLDESLRAKPFWVPGDLYIGGIGVALGYRDAPELTAAAFVTHPVTGERLYRTGDLARHRPDGTLEFLGREDSQVKVRGMRIELGEIESVLAGDPRVAEAAVIVQGEGDTARLAGYVVAAEVARVTPTRSDLSGLEARLRRPGVRRDLTASPSTPLVGGTAHAAGDSATAFGGGAVDVRELGELLAALAEHEGTGAPKYGYPSAGGLYPVQAYVVVRPDGVRGLRAGAYYHDPVSHRLIDLAPDGWPDRTSLAENNHTLYDGAGFAVFLVSRPSAIAPVYAGHAERFCLLEAGAMAQVLRTRAKAAGVALCPVGDVGYAPLRTALRLEEDQVLLHSLLGGTPVGVRTLEEELRAALAERLPDYMVPQRIHVLEALRLTANGKVDRQALADPARAAAPEPVVVTAPVAGTTTDRLVRMWRDVLGIEEVGPSENFFDLGANSVHLVRVQRRITEAFGRELSLVELFELPTIQALASALDHAPAPVETADVAARADLRRGHRARRRDARGTA</sequence>
<evidence type="ECO:0000256" key="4">
    <source>
        <dbReference type="ARBA" id="ARBA00016743"/>
    </source>
</evidence>
<keyword evidence="6" id="KW-0597">Phosphoprotein</keyword>
<dbReference type="InterPro" id="IPR057737">
    <property type="entry name" value="Condensation_MtbB-like"/>
</dbReference>
<evidence type="ECO:0000256" key="6">
    <source>
        <dbReference type="ARBA" id="ARBA00022553"/>
    </source>
</evidence>
<dbReference type="SUPFAM" id="SSF47336">
    <property type="entry name" value="ACP-like"/>
    <property type="match status" value="2"/>
</dbReference>
<dbReference type="Pfam" id="PF00881">
    <property type="entry name" value="Nitroreductase"/>
    <property type="match status" value="1"/>
</dbReference>
<dbReference type="NCBIfam" id="TIGR04020">
    <property type="entry name" value="seco_metab_LLM"/>
    <property type="match status" value="1"/>
</dbReference>
<dbReference type="InterPro" id="IPR042099">
    <property type="entry name" value="ANL_N_sf"/>
</dbReference>
<dbReference type="InterPro" id="IPR020845">
    <property type="entry name" value="AMP-binding_CS"/>
</dbReference>
<dbReference type="PANTHER" id="PTHR45527:SF10">
    <property type="entry name" value="PYOCHELIN SYNTHASE PCHF"/>
    <property type="match status" value="1"/>
</dbReference>
<dbReference type="InterPro" id="IPR024011">
    <property type="entry name" value="Biosynth_lucif-like_mOase_dom"/>
</dbReference>
<dbReference type="InterPro" id="IPR036661">
    <property type="entry name" value="Luciferase-like_sf"/>
</dbReference>
<dbReference type="Gene3D" id="3.30.559.30">
    <property type="entry name" value="Nonribosomal peptide synthetase, condensation domain"/>
    <property type="match status" value="2"/>
</dbReference>
<dbReference type="Gene3D" id="3.40.50.12780">
    <property type="entry name" value="N-terminal domain of ligase-like"/>
    <property type="match status" value="2"/>
</dbReference>
<dbReference type="STRING" id="76021.BS329_35280"/>
<feature type="region of interest" description="Disordered" evidence="9">
    <location>
        <begin position="1"/>
        <end position="43"/>
    </location>
</feature>
<dbReference type="GO" id="GO:0031177">
    <property type="term" value="F:phosphopantetheine binding"/>
    <property type="evidence" value="ECO:0007669"/>
    <property type="project" value="InterPro"/>
</dbReference>
<dbReference type="GO" id="GO:0016705">
    <property type="term" value="F:oxidoreductase activity, acting on paired donors, with incorporation or reduction of molecular oxygen"/>
    <property type="evidence" value="ECO:0007669"/>
    <property type="project" value="InterPro"/>
</dbReference>
<dbReference type="Gene3D" id="3.40.50.980">
    <property type="match status" value="2"/>
</dbReference>
<keyword evidence="5" id="KW-0596">Phosphopantetheine</keyword>
<proteinExistence type="inferred from homology"/>
<evidence type="ECO:0000256" key="1">
    <source>
        <dbReference type="ARBA" id="ARBA00001957"/>
    </source>
</evidence>
<dbReference type="Gene3D" id="2.30.38.10">
    <property type="entry name" value="Luciferase, Domain 3"/>
    <property type="match status" value="1"/>
</dbReference>
<dbReference type="SUPFAM" id="SSF56801">
    <property type="entry name" value="Acetyl-CoA synthetase-like"/>
    <property type="match status" value="3"/>
</dbReference>
<dbReference type="GO" id="GO:0005737">
    <property type="term" value="C:cytoplasm"/>
    <property type="evidence" value="ECO:0007669"/>
    <property type="project" value="TreeGrafter"/>
</dbReference>
<gene>
    <name evidence="11" type="ORF">BS329_35280</name>
</gene>
<evidence type="ECO:0000313" key="11">
    <source>
        <dbReference type="EMBL" id="OLZ45015.1"/>
    </source>
</evidence>
<dbReference type="InterPro" id="IPR000415">
    <property type="entry name" value="Nitroreductase-like"/>
</dbReference>
<feature type="compositionally biased region" description="Basic and acidic residues" evidence="9">
    <location>
        <begin position="1"/>
        <end position="10"/>
    </location>
</feature>
<dbReference type="CDD" id="cd19535">
    <property type="entry name" value="Cyc_NRPS"/>
    <property type="match status" value="1"/>
</dbReference>
<dbReference type="InterPro" id="IPR025110">
    <property type="entry name" value="AMP-bd_C"/>
</dbReference>
<dbReference type="FunFam" id="3.30.559.10:FF:000023">
    <property type="entry name" value="Non-ribosomal peptide synthetase"/>
    <property type="match status" value="1"/>
</dbReference>
<feature type="domain" description="Carrier" evidence="10">
    <location>
        <begin position="1326"/>
        <end position="1401"/>
    </location>
</feature>
<dbReference type="GO" id="GO:0044550">
    <property type="term" value="P:secondary metabolite biosynthetic process"/>
    <property type="evidence" value="ECO:0007669"/>
    <property type="project" value="TreeGrafter"/>
</dbReference>
<protein>
    <recommendedName>
        <fullName evidence="4">Phenyloxazoline synthase MbtB</fullName>
    </recommendedName>
    <alternativeName>
        <fullName evidence="8">Mycobactin synthetase protein B</fullName>
    </alternativeName>
</protein>
<dbReference type="InterPro" id="IPR009081">
    <property type="entry name" value="PP-bd_ACP"/>
</dbReference>
<dbReference type="Pfam" id="PF00501">
    <property type="entry name" value="AMP-binding"/>
    <property type="match status" value="3"/>
</dbReference>
<evidence type="ECO:0000256" key="7">
    <source>
        <dbReference type="ARBA" id="ARBA00022598"/>
    </source>
</evidence>
<dbReference type="Pfam" id="PF00296">
    <property type="entry name" value="Bac_luciferase"/>
    <property type="match status" value="1"/>
</dbReference>
<dbReference type="InterPro" id="IPR023213">
    <property type="entry name" value="CAT-like_dom_sf"/>
</dbReference>
<dbReference type="InterPro" id="IPR045851">
    <property type="entry name" value="AMP-bd_C_sf"/>
</dbReference>
<keyword evidence="7" id="KW-0436">Ligase</keyword>
<comment type="cofactor">
    <cofactor evidence="1">
        <name>pantetheine 4'-phosphate</name>
        <dbReference type="ChEBI" id="CHEBI:47942"/>
    </cofactor>
</comment>
<evidence type="ECO:0000256" key="5">
    <source>
        <dbReference type="ARBA" id="ARBA00022450"/>
    </source>
</evidence>
<dbReference type="EMBL" id="MQUQ01000021">
    <property type="protein sequence ID" value="OLZ45015.1"/>
    <property type="molecule type" value="Genomic_DNA"/>
</dbReference>
<comment type="pathway">
    <text evidence="2">Siderophore biosynthesis; mycobactin biosynthesis.</text>
</comment>
<dbReference type="PROSITE" id="PS50075">
    <property type="entry name" value="CARRIER"/>
    <property type="match status" value="2"/>
</dbReference>